<proteinExistence type="predicted"/>
<accession>A0AAD5L7C1</accession>
<evidence type="ECO:0000313" key="3">
    <source>
        <dbReference type="Proteomes" id="UP001209570"/>
    </source>
</evidence>
<dbReference type="EMBL" id="JAKCXM010001580">
    <property type="protein sequence ID" value="KAJ0390822.1"/>
    <property type="molecule type" value="Genomic_DNA"/>
</dbReference>
<sequence length="190" mass="21587">MPVETHRAIYFYANRDEQYGYMSNFHPCSFVGPDGHRYKSSEQYFMKKKQETFDPSNDAIAIAIRRAKTPSDAKKLGRRVQNYDDEVWDAKRFGFMVEALQLKFGSDPELAAKLLATGDKMLYEASRNDAIWGIGVSVEGVRELFRSNSAFLVDGDIDDATQHQVFGQNLLGKALMAVRSSLREQIDIET</sequence>
<gene>
    <name evidence="2" type="ORF">P43SY_011229</name>
</gene>
<evidence type="ECO:0000259" key="1">
    <source>
        <dbReference type="Pfam" id="PF08719"/>
    </source>
</evidence>
<name>A0AAD5L7C1_PYTIN</name>
<dbReference type="Pfam" id="PF08719">
    <property type="entry name" value="NADAR"/>
    <property type="match status" value="1"/>
</dbReference>
<dbReference type="Gene3D" id="1.10.357.40">
    <property type="entry name" value="YbiA-like"/>
    <property type="match status" value="1"/>
</dbReference>
<dbReference type="InterPro" id="IPR012816">
    <property type="entry name" value="NADAR"/>
</dbReference>
<feature type="domain" description="NADAR" evidence="1">
    <location>
        <begin position="10"/>
        <end position="183"/>
    </location>
</feature>
<protein>
    <recommendedName>
        <fullName evidence="1">NADAR domain-containing protein</fullName>
    </recommendedName>
</protein>
<dbReference type="Proteomes" id="UP001209570">
    <property type="component" value="Unassembled WGS sequence"/>
</dbReference>
<reference evidence="2" key="1">
    <citation type="submission" date="2021-12" db="EMBL/GenBank/DDBJ databases">
        <title>Prjna785345.</title>
        <authorList>
            <person name="Rujirawat T."/>
            <person name="Krajaejun T."/>
        </authorList>
    </citation>
    <scope>NUCLEOTIDE SEQUENCE</scope>
    <source>
        <strain evidence="2">Pi057C3</strain>
    </source>
</reference>
<dbReference type="CDD" id="cd15457">
    <property type="entry name" value="NADAR"/>
    <property type="match status" value="1"/>
</dbReference>
<dbReference type="NCBIfam" id="TIGR02464">
    <property type="entry name" value="ribofla_fusion"/>
    <property type="match status" value="1"/>
</dbReference>
<keyword evidence="3" id="KW-1185">Reference proteome</keyword>
<dbReference type="AlphaFoldDB" id="A0AAD5L7C1"/>
<organism evidence="2 3">
    <name type="scientific">Pythium insidiosum</name>
    <name type="common">Pythiosis disease agent</name>
    <dbReference type="NCBI Taxonomy" id="114742"/>
    <lineage>
        <taxon>Eukaryota</taxon>
        <taxon>Sar</taxon>
        <taxon>Stramenopiles</taxon>
        <taxon>Oomycota</taxon>
        <taxon>Peronosporomycetes</taxon>
        <taxon>Pythiales</taxon>
        <taxon>Pythiaceae</taxon>
        <taxon>Pythium</taxon>
    </lineage>
</organism>
<evidence type="ECO:0000313" key="2">
    <source>
        <dbReference type="EMBL" id="KAJ0390822.1"/>
    </source>
</evidence>
<dbReference type="InterPro" id="IPR037238">
    <property type="entry name" value="YbiA-like_sf"/>
</dbReference>
<dbReference type="SUPFAM" id="SSF143990">
    <property type="entry name" value="YbiA-like"/>
    <property type="match status" value="1"/>
</dbReference>
<comment type="caution">
    <text evidence="2">The sequence shown here is derived from an EMBL/GenBank/DDBJ whole genome shotgun (WGS) entry which is preliminary data.</text>
</comment>